<evidence type="ECO:0000313" key="2">
    <source>
        <dbReference type="EMBL" id="GAA3532953.1"/>
    </source>
</evidence>
<evidence type="ECO:0000256" key="1">
    <source>
        <dbReference type="SAM" id="Phobius"/>
    </source>
</evidence>
<comment type="caution">
    <text evidence="2">The sequence shown here is derived from an EMBL/GenBank/DDBJ whole genome shotgun (WGS) entry which is preliminary data.</text>
</comment>
<dbReference type="EMBL" id="BAABCX010000001">
    <property type="protein sequence ID" value="GAA3532953.1"/>
    <property type="molecule type" value="Genomic_DNA"/>
</dbReference>
<accession>A0ABP6VCJ1</accession>
<keyword evidence="1" id="KW-0812">Transmembrane</keyword>
<evidence type="ECO:0008006" key="4">
    <source>
        <dbReference type="Google" id="ProtNLM"/>
    </source>
</evidence>
<gene>
    <name evidence="2" type="ORF">GCM10022394_10370</name>
</gene>
<keyword evidence="3" id="KW-1185">Reference proteome</keyword>
<dbReference type="RefSeq" id="WP_344955432.1">
    <property type="nucleotide sequence ID" value="NZ_BAABCX010000001.1"/>
</dbReference>
<protein>
    <recommendedName>
        <fullName evidence="4">Flp family type IVb pilin</fullName>
    </recommendedName>
</protein>
<proteinExistence type="predicted"/>
<keyword evidence="1" id="KW-1133">Transmembrane helix</keyword>
<evidence type="ECO:0000313" key="3">
    <source>
        <dbReference type="Proteomes" id="UP001500795"/>
    </source>
</evidence>
<keyword evidence="1" id="KW-0472">Membrane</keyword>
<sequence>MLFTELKRLLLDEDGLTTVEYAIAGALVTVTLVGAFVALGEGVGSRVDTMCQVVKNDGTPCS</sequence>
<reference evidence="3" key="1">
    <citation type="journal article" date="2019" name="Int. J. Syst. Evol. Microbiol.">
        <title>The Global Catalogue of Microorganisms (GCM) 10K type strain sequencing project: providing services to taxonomists for standard genome sequencing and annotation.</title>
        <authorList>
            <consortium name="The Broad Institute Genomics Platform"/>
            <consortium name="The Broad Institute Genome Sequencing Center for Infectious Disease"/>
            <person name="Wu L."/>
            <person name="Ma J."/>
        </authorList>
    </citation>
    <scope>NUCLEOTIDE SEQUENCE [LARGE SCALE GENOMIC DNA]</scope>
    <source>
        <strain evidence="3">JCM 17110</strain>
    </source>
</reference>
<feature type="transmembrane region" description="Helical" evidence="1">
    <location>
        <begin position="20"/>
        <end position="40"/>
    </location>
</feature>
<dbReference type="Proteomes" id="UP001500795">
    <property type="component" value="Unassembled WGS sequence"/>
</dbReference>
<name>A0ABP6VCJ1_9GAMM</name>
<organism evidence="2 3">
    <name type="scientific">Zobellella aerophila</name>
    <dbReference type="NCBI Taxonomy" id="870480"/>
    <lineage>
        <taxon>Bacteria</taxon>
        <taxon>Pseudomonadati</taxon>
        <taxon>Pseudomonadota</taxon>
        <taxon>Gammaproteobacteria</taxon>
        <taxon>Aeromonadales</taxon>
        <taxon>Aeromonadaceae</taxon>
        <taxon>Zobellella</taxon>
    </lineage>
</organism>